<name>A0A5S4GXZ7_9ACTN</name>
<gene>
    <name evidence="2" type="ORF">ETD85_08305</name>
</gene>
<feature type="region of interest" description="Disordered" evidence="1">
    <location>
        <begin position="1"/>
        <end position="31"/>
    </location>
</feature>
<dbReference type="EMBL" id="VCKX01000017">
    <property type="protein sequence ID" value="TMR37334.1"/>
    <property type="molecule type" value="Genomic_DNA"/>
</dbReference>
<dbReference type="RefSeq" id="WP_138689015.1">
    <property type="nucleotide sequence ID" value="NZ_JBHSAZ010000002.1"/>
</dbReference>
<evidence type="ECO:0000313" key="3">
    <source>
        <dbReference type="Proteomes" id="UP000306628"/>
    </source>
</evidence>
<accession>A0A5S4GXZ7</accession>
<proteinExistence type="predicted"/>
<keyword evidence="3" id="KW-1185">Reference proteome</keyword>
<sequence>MRRGARGDPAPSPALSALPGTPPTEQSIAGKPAIEPLQVTVIHDPDAGVLVLDAMPYIASARDLTYSVLDALRKVLPKRISGRLPKLAWESTVS</sequence>
<protein>
    <submittedName>
        <fullName evidence="2">Uncharacterized protein</fullName>
    </submittedName>
</protein>
<comment type="caution">
    <text evidence="2">The sequence shown here is derived from an EMBL/GenBank/DDBJ whole genome shotgun (WGS) entry which is preliminary data.</text>
</comment>
<evidence type="ECO:0000256" key="1">
    <source>
        <dbReference type="SAM" id="MobiDB-lite"/>
    </source>
</evidence>
<dbReference type="Proteomes" id="UP000306628">
    <property type="component" value="Unassembled WGS sequence"/>
</dbReference>
<dbReference type="AlphaFoldDB" id="A0A5S4GXZ7"/>
<dbReference type="OrthoDB" id="3426177at2"/>
<evidence type="ECO:0000313" key="2">
    <source>
        <dbReference type="EMBL" id="TMR37334.1"/>
    </source>
</evidence>
<reference evidence="2 3" key="1">
    <citation type="submission" date="2019-05" db="EMBL/GenBank/DDBJ databases">
        <title>Draft genome sequence of Nonomuraea zeae DSM 100528.</title>
        <authorList>
            <person name="Saricaoglu S."/>
            <person name="Isik K."/>
        </authorList>
    </citation>
    <scope>NUCLEOTIDE SEQUENCE [LARGE SCALE GENOMIC DNA]</scope>
    <source>
        <strain evidence="2 3">DSM 100528</strain>
    </source>
</reference>
<organism evidence="2 3">
    <name type="scientific">Nonomuraea zeae</name>
    <dbReference type="NCBI Taxonomy" id="1642303"/>
    <lineage>
        <taxon>Bacteria</taxon>
        <taxon>Bacillati</taxon>
        <taxon>Actinomycetota</taxon>
        <taxon>Actinomycetes</taxon>
        <taxon>Streptosporangiales</taxon>
        <taxon>Streptosporangiaceae</taxon>
        <taxon>Nonomuraea</taxon>
    </lineage>
</organism>